<sequence length="39" mass="4391">CTSSDASGARRADLTPGRRCRILQRRLRDLARTLQFCLG</sequence>
<accession>A0A6J4SJS5</accession>
<name>A0A6J4SJS5_9ACTN</name>
<proteinExistence type="predicted"/>
<dbReference type="EMBL" id="CADCVQ010000070">
    <property type="protein sequence ID" value="CAA9495264.1"/>
    <property type="molecule type" value="Genomic_DNA"/>
</dbReference>
<organism evidence="1">
    <name type="scientific">uncultured Solirubrobacteraceae bacterium</name>
    <dbReference type="NCBI Taxonomy" id="1162706"/>
    <lineage>
        <taxon>Bacteria</taxon>
        <taxon>Bacillati</taxon>
        <taxon>Actinomycetota</taxon>
        <taxon>Thermoleophilia</taxon>
        <taxon>Solirubrobacterales</taxon>
        <taxon>Solirubrobacteraceae</taxon>
        <taxon>environmental samples</taxon>
    </lineage>
</organism>
<dbReference type="AlphaFoldDB" id="A0A6J4SJS5"/>
<feature type="non-terminal residue" evidence="1">
    <location>
        <position position="39"/>
    </location>
</feature>
<feature type="non-terminal residue" evidence="1">
    <location>
        <position position="1"/>
    </location>
</feature>
<protein>
    <submittedName>
        <fullName evidence="1">Uncharacterized protein</fullName>
    </submittedName>
</protein>
<gene>
    <name evidence="1" type="ORF">AVDCRST_MAG67-1638</name>
</gene>
<reference evidence="1" key="1">
    <citation type="submission" date="2020-02" db="EMBL/GenBank/DDBJ databases">
        <authorList>
            <person name="Meier V. D."/>
        </authorList>
    </citation>
    <scope>NUCLEOTIDE SEQUENCE</scope>
    <source>
        <strain evidence="1">AVDCRST_MAG67</strain>
    </source>
</reference>
<evidence type="ECO:0000313" key="1">
    <source>
        <dbReference type="EMBL" id="CAA9495264.1"/>
    </source>
</evidence>